<keyword evidence="1" id="KW-0614">Plasmid</keyword>
<dbReference type="EMBL" id="KT290268">
    <property type="protein sequence ID" value="AKU62177.1"/>
    <property type="molecule type" value="Genomic_DNA"/>
</dbReference>
<geneLocation type="plasmid" evidence="1">
    <name>pPD1</name>
</geneLocation>
<proteinExistence type="predicted"/>
<gene>
    <name evidence="1" type="primary">ppd10</name>
</gene>
<name>A0A0N7DIH9_ENTFL</name>
<organism evidence="1">
    <name type="scientific">Enterococcus faecalis</name>
    <name type="common">Streptococcus faecalis</name>
    <dbReference type="NCBI Taxonomy" id="1351"/>
    <lineage>
        <taxon>Bacteria</taxon>
        <taxon>Bacillati</taxon>
        <taxon>Bacillota</taxon>
        <taxon>Bacilli</taxon>
        <taxon>Lactobacillales</taxon>
        <taxon>Enterococcaceae</taxon>
        <taxon>Enterococcus</taxon>
    </lineage>
</organism>
<evidence type="ECO:0000313" key="1">
    <source>
        <dbReference type="EMBL" id="AKU62177.1"/>
    </source>
</evidence>
<accession>A0A0N7DIH9</accession>
<reference evidence="1" key="1">
    <citation type="journal article" date="2015" name="Nature">
        <title>Bacteriocin production augments niche competition by enterococci in the mammalian gastrointestinal tract.</title>
        <authorList>
            <person name="Kommineni S."/>
            <person name="Bretl D.J."/>
            <person name="Lam V."/>
            <person name="Chakraborty R."/>
            <person name="Hayward M."/>
            <person name="Simpson P."/>
            <person name="Cao Y."/>
            <person name="Bousounis P."/>
            <person name="Kristich C.J."/>
            <person name="Salzman N.H."/>
        </authorList>
    </citation>
    <scope>NUCLEOTIDE SEQUENCE</scope>
    <source>
        <strain evidence="1">CK135</strain>
        <plasmid evidence="1">pPD1</plasmid>
    </source>
</reference>
<protein>
    <submittedName>
        <fullName evidence="1">Ppd10</fullName>
    </submittedName>
</protein>
<dbReference type="RefSeq" id="WP_010824080.1">
    <property type="nucleotide sequence ID" value="NZ_KT290268.1"/>
</dbReference>
<sequence>MKETSSRFDFSDFIDEGFEKTDNLEQAIYVFKDGSLWSGYSEGGDGRIRDVDHGTIEAFFKDPSIDRYHPDFWSMTMEEMIQVVPENRMVLILKNNQYSEKQINVLDQLQKLDFKIEELESTLQIEDERFNLEEYQEAMIDENYLYDIDIVEENKEVVQAYNQDRMKDKSNENEQFEGISHDIDC</sequence>
<dbReference type="AlphaFoldDB" id="A0A0N7DIH9"/>